<comment type="caution">
    <text evidence="2">The sequence shown here is derived from an EMBL/GenBank/DDBJ whole genome shotgun (WGS) entry which is preliminary data.</text>
</comment>
<name>A0A9J6B5H6_SOLCO</name>
<sequence length="224" mass="26355">MVEFGENETKKEAWWEVMSHCDVFDGRWVKDDANPMYEPGSCPFIDESFDCYQNGRLHNGYVGINAWFVSSKILLKTRIEFLKYLEERLSRKRDWWIRREYEVKDVSVVDGASALPEAIANIKEVESQKENNDKHKIEETTQDSGMTVETFSDNQSLLQQKEMHMAMNCKKDLEALTNEGKRKHLDVNSSKHENNNMFNYLDVQEMMDLNIENNDVNEDKDHEQ</sequence>
<evidence type="ECO:0000313" key="2">
    <source>
        <dbReference type="EMBL" id="KAG5631858.1"/>
    </source>
</evidence>
<keyword evidence="3" id="KW-1185">Reference proteome</keyword>
<accession>A0A9J6B5H6</accession>
<dbReference type="Pfam" id="PF14416">
    <property type="entry name" value="PMR5N"/>
    <property type="match status" value="1"/>
</dbReference>
<dbReference type="InterPro" id="IPR025846">
    <property type="entry name" value="TBL_N"/>
</dbReference>
<feature type="domain" description="Trichome birefringence-like N-terminal" evidence="1">
    <location>
        <begin position="20"/>
        <end position="62"/>
    </location>
</feature>
<dbReference type="EMBL" id="JACXVP010000001">
    <property type="protein sequence ID" value="KAG5631858.1"/>
    <property type="molecule type" value="Genomic_DNA"/>
</dbReference>
<reference evidence="2 3" key="1">
    <citation type="submission" date="2020-09" db="EMBL/GenBank/DDBJ databases">
        <title>De no assembly of potato wild relative species, Solanum commersonii.</title>
        <authorList>
            <person name="Cho K."/>
        </authorList>
    </citation>
    <scope>NUCLEOTIDE SEQUENCE [LARGE SCALE GENOMIC DNA]</scope>
    <source>
        <strain evidence="2">LZ3.2</strain>
        <tissue evidence="2">Leaf</tissue>
    </source>
</reference>
<evidence type="ECO:0000313" key="3">
    <source>
        <dbReference type="Proteomes" id="UP000824120"/>
    </source>
</evidence>
<evidence type="ECO:0000259" key="1">
    <source>
        <dbReference type="Pfam" id="PF14416"/>
    </source>
</evidence>
<dbReference type="AlphaFoldDB" id="A0A9J6B5H6"/>
<organism evidence="2 3">
    <name type="scientific">Solanum commersonii</name>
    <name type="common">Commerson's wild potato</name>
    <name type="synonym">Commerson's nightshade</name>
    <dbReference type="NCBI Taxonomy" id="4109"/>
    <lineage>
        <taxon>Eukaryota</taxon>
        <taxon>Viridiplantae</taxon>
        <taxon>Streptophyta</taxon>
        <taxon>Embryophyta</taxon>
        <taxon>Tracheophyta</taxon>
        <taxon>Spermatophyta</taxon>
        <taxon>Magnoliopsida</taxon>
        <taxon>eudicotyledons</taxon>
        <taxon>Gunneridae</taxon>
        <taxon>Pentapetalae</taxon>
        <taxon>asterids</taxon>
        <taxon>lamiids</taxon>
        <taxon>Solanales</taxon>
        <taxon>Solanaceae</taxon>
        <taxon>Solanoideae</taxon>
        <taxon>Solaneae</taxon>
        <taxon>Solanum</taxon>
    </lineage>
</organism>
<gene>
    <name evidence="2" type="ORF">H5410_003575</name>
</gene>
<dbReference type="OrthoDB" id="1739662at2759"/>
<protein>
    <recommendedName>
        <fullName evidence="1">Trichome birefringence-like N-terminal domain-containing protein</fullName>
    </recommendedName>
</protein>
<proteinExistence type="predicted"/>
<dbReference type="Proteomes" id="UP000824120">
    <property type="component" value="Chromosome 1"/>
</dbReference>